<name>A0A7S0VUT3_9CHLO</name>
<dbReference type="EMBL" id="HBFM01032192">
    <property type="protein sequence ID" value="CAD8791116.1"/>
    <property type="molecule type" value="Transcribed_RNA"/>
</dbReference>
<accession>A0A7S0VUT3</accession>
<dbReference type="AlphaFoldDB" id="A0A7S0VUT3"/>
<protein>
    <submittedName>
        <fullName evidence="1">Uncharacterized protein</fullName>
    </submittedName>
</protein>
<sequence length="155" mass="17862">MPGTFVFKIENSSKYVKEKYLAAISETRKLENPPDLYVSYGPEEMGVAMVIKVSHKPEWTLVLPSDPLNYPLECGFTYGVVSRIKVWEYLREVIVILCRQNPGLFEFHYEDKDLGDYHEAGFYDVYQKKIVVKHIGLPSASDFERSALMSRKTAQ</sequence>
<reference evidence="1" key="1">
    <citation type="submission" date="2021-01" db="EMBL/GenBank/DDBJ databases">
        <authorList>
            <person name="Corre E."/>
            <person name="Pelletier E."/>
            <person name="Niang G."/>
            <person name="Scheremetjew M."/>
            <person name="Finn R."/>
            <person name="Kale V."/>
            <person name="Holt S."/>
            <person name="Cochrane G."/>
            <person name="Meng A."/>
            <person name="Brown T."/>
            <person name="Cohen L."/>
        </authorList>
    </citation>
    <scope>NUCLEOTIDE SEQUENCE</scope>
    <source>
        <strain evidence="1">SAG 63-3</strain>
    </source>
</reference>
<gene>
    <name evidence="1" type="ORF">PPAR00522_LOCUS21073</name>
</gene>
<evidence type="ECO:0000313" key="1">
    <source>
        <dbReference type="EMBL" id="CAD8791116.1"/>
    </source>
</evidence>
<organism evidence="1">
    <name type="scientific">Polytomella parva</name>
    <dbReference type="NCBI Taxonomy" id="51329"/>
    <lineage>
        <taxon>Eukaryota</taxon>
        <taxon>Viridiplantae</taxon>
        <taxon>Chlorophyta</taxon>
        <taxon>core chlorophytes</taxon>
        <taxon>Chlorophyceae</taxon>
        <taxon>CS clade</taxon>
        <taxon>Chlamydomonadales</taxon>
        <taxon>Chlamydomonadaceae</taxon>
        <taxon>Polytomella</taxon>
    </lineage>
</organism>
<proteinExistence type="predicted"/>